<evidence type="ECO:0000313" key="2">
    <source>
        <dbReference type="Proteomes" id="UP000290401"/>
    </source>
</evidence>
<evidence type="ECO:0000313" key="1">
    <source>
        <dbReference type="EMBL" id="RXH17618.1"/>
    </source>
</evidence>
<protein>
    <recommendedName>
        <fullName evidence="3">Strictosidine synthase conserved region domain-containing protein</fullName>
    </recommendedName>
</protein>
<sequence length="370" mass="39356">MGEAVVIAAVRDFANRFLGRGDATITVPSFDGALKPNQKLEAAEILLTCESPADLATDGSTLFIADGRRLLSLNGDSASELRSFEQPISALCALPGGGLAVALGGREVRIYDGPSAGQPSATFADAAFNAINALALAGDNSLIATDGSATCNVDDWARDLLELNRSGRVYRLDPGSRTVTLMAQGLGYAFGARVHGKAMLVSESWRHRLVLVSPGASPKTVLAHLPVYPSRLSKASGGGYWLTAFAARTQLVEFVLREPGYRRRMMAEIAPEYWVAPRLRSGRSFKEPMQGAHIKTMGVIKPWAPPRSYGLVIRLDADGQPLYSLHSRVDGINHGVVAAVELGGDLVLIAKGPGRILKLSLAGLAEEIRT</sequence>
<keyword evidence="2" id="KW-1185">Reference proteome</keyword>
<dbReference type="Gene3D" id="2.120.10.30">
    <property type="entry name" value="TolB, C-terminal domain"/>
    <property type="match status" value="1"/>
</dbReference>
<name>A0ABY0EDQ2_9BRAD</name>
<comment type="caution">
    <text evidence="1">The sequence shown here is derived from an EMBL/GenBank/DDBJ whole genome shotgun (WGS) entry which is preliminary data.</text>
</comment>
<accession>A0ABY0EDQ2</accession>
<dbReference type="SUPFAM" id="SSF63829">
    <property type="entry name" value="Calcium-dependent phosphotriesterase"/>
    <property type="match status" value="1"/>
</dbReference>
<proteinExistence type="predicted"/>
<dbReference type="PANTHER" id="PTHR10426">
    <property type="entry name" value="STRICTOSIDINE SYNTHASE-RELATED"/>
    <property type="match status" value="1"/>
</dbReference>
<dbReference type="PANTHER" id="PTHR10426:SF88">
    <property type="entry name" value="ADIPOCYTE PLASMA MEMBRANE-ASSOCIATED PROTEIN HEMOMUCIN-RELATED"/>
    <property type="match status" value="1"/>
</dbReference>
<gene>
    <name evidence="1" type="ORF">EAS56_00540</name>
</gene>
<dbReference type="Proteomes" id="UP000290401">
    <property type="component" value="Unassembled WGS sequence"/>
</dbReference>
<evidence type="ECO:0008006" key="3">
    <source>
        <dbReference type="Google" id="ProtNLM"/>
    </source>
</evidence>
<dbReference type="EMBL" id="RDQZ01000001">
    <property type="protein sequence ID" value="RXH17618.1"/>
    <property type="molecule type" value="Genomic_DNA"/>
</dbReference>
<organism evidence="1 2">
    <name type="scientific">Bradyrhizobium guangzhouense</name>
    <dbReference type="NCBI Taxonomy" id="1325095"/>
    <lineage>
        <taxon>Bacteria</taxon>
        <taxon>Pseudomonadati</taxon>
        <taxon>Pseudomonadota</taxon>
        <taxon>Alphaproteobacteria</taxon>
        <taxon>Hyphomicrobiales</taxon>
        <taxon>Nitrobacteraceae</taxon>
        <taxon>Bradyrhizobium</taxon>
    </lineage>
</organism>
<dbReference type="InterPro" id="IPR011042">
    <property type="entry name" value="6-blade_b-propeller_TolB-like"/>
</dbReference>
<reference evidence="1 2" key="1">
    <citation type="submission" date="2018-10" db="EMBL/GenBank/DDBJ databases">
        <title>Bradyrhizobium sp. nov., effective nodules isolated from peanut in China.</title>
        <authorList>
            <person name="Li Y."/>
        </authorList>
    </citation>
    <scope>NUCLEOTIDE SEQUENCE [LARGE SCALE GENOMIC DNA]</scope>
    <source>
        <strain evidence="1 2">CCBAU 53426</strain>
    </source>
</reference>